<dbReference type="PROSITE" id="PS50943">
    <property type="entry name" value="HTH_CROC1"/>
    <property type="match status" value="1"/>
</dbReference>
<proteinExistence type="predicted"/>
<keyword evidence="1" id="KW-0238">DNA-binding</keyword>
<feature type="domain" description="HTH cro/C1-type" evidence="2">
    <location>
        <begin position="8"/>
        <end position="68"/>
    </location>
</feature>
<dbReference type="PANTHER" id="PTHR46558">
    <property type="entry name" value="TRACRIPTIONAL REGULATORY PROTEIN-RELATED-RELATED"/>
    <property type="match status" value="1"/>
</dbReference>
<dbReference type="Gene3D" id="1.10.260.40">
    <property type="entry name" value="lambda repressor-like DNA-binding domains"/>
    <property type="match status" value="1"/>
</dbReference>
<comment type="caution">
    <text evidence="3">The sequence shown here is derived from an EMBL/GenBank/DDBJ whole genome shotgun (WGS) entry which is preliminary data.</text>
</comment>
<dbReference type="AlphaFoldDB" id="A0A937K0E3"/>
<evidence type="ECO:0000313" key="3">
    <source>
        <dbReference type="EMBL" id="MBL3656231.1"/>
    </source>
</evidence>
<dbReference type="SMART" id="SM00530">
    <property type="entry name" value="HTH_XRE"/>
    <property type="match status" value="1"/>
</dbReference>
<dbReference type="EMBL" id="JAESIY010000004">
    <property type="protein sequence ID" value="MBL3656231.1"/>
    <property type="molecule type" value="Genomic_DNA"/>
</dbReference>
<evidence type="ECO:0000259" key="2">
    <source>
        <dbReference type="PROSITE" id="PS50943"/>
    </source>
</evidence>
<dbReference type="Proteomes" id="UP000659388">
    <property type="component" value="Unassembled WGS sequence"/>
</dbReference>
<dbReference type="InterPro" id="IPR010982">
    <property type="entry name" value="Lambda_DNA-bd_dom_sf"/>
</dbReference>
<sequence length="146" mass="16702">MTTTANKIAFFRKKKGLTQHDLRNEVYKRIGKKFRQGTISSWENGKTAPDMDVLNVLANILDVSVNELYEKTNNQEPTSTASLKDISLYLQALGNIQRDFNKGEKESAYNDLKELTQEIISELSEVLNQHEKVVTQLKAVKEIMRL</sequence>
<reference evidence="3" key="1">
    <citation type="submission" date="2021-01" db="EMBL/GenBank/DDBJ databases">
        <title>Fulvivirga kasyanovii gen. nov., sp nov., a novel member of the phylum Bacteroidetes isolated from seawater in a mussel farm.</title>
        <authorList>
            <person name="Zhao L.-H."/>
            <person name="Wang Z.-J."/>
        </authorList>
    </citation>
    <scope>NUCLEOTIDE SEQUENCE</scope>
    <source>
        <strain evidence="3">2943</strain>
    </source>
</reference>
<dbReference type="SUPFAM" id="SSF47413">
    <property type="entry name" value="lambda repressor-like DNA-binding domains"/>
    <property type="match status" value="1"/>
</dbReference>
<dbReference type="GO" id="GO:0003677">
    <property type="term" value="F:DNA binding"/>
    <property type="evidence" value="ECO:0007669"/>
    <property type="project" value="UniProtKB-KW"/>
</dbReference>
<evidence type="ECO:0000313" key="4">
    <source>
        <dbReference type="Proteomes" id="UP000659388"/>
    </source>
</evidence>
<accession>A0A937K0E3</accession>
<keyword evidence="4" id="KW-1185">Reference proteome</keyword>
<dbReference type="Pfam" id="PF01381">
    <property type="entry name" value="HTH_3"/>
    <property type="match status" value="1"/>
</dbReference>
<organism evidence="3 4">
    <name type="scientific">Fulvivirga sediminis</name>
    <dbReference type="NCBI Taxonomy" id="2803949"/>
    <lineage>
        <taxon>Bacteria</taxon>
        <taxon>Pseudomonadati</taxon>
        <taxon>Bacteroidota</taxon>
        <taxon>Cytophagia</taxon>
        <taxon>Cytophagales</taxon>
        <taxon>Fulvivirgaceae</taxon>
        <taxon>Fulvivirga</taxon>
    </lineage>
</organism>
<protein>
    <submittedName>
        <fullName evidence="3">Helix-turn-helix domain-containing protein</fullName>
    </submittedName>
</protein>
<evidence type="ECO:0000256" key="1">
    <source>
        <dbReference type="ARBA" id="ARBA00023125"/>
    </source>
</evidence>
<gene>
    <name evidence="3" type="ORF">JL102_08825</name>
</gene>
<dbReference type="PANTHER" id="PTHR46558:SF11">
    <property type="entry name" value="HTH-TYPE TRANSCRIPTIONAL REGULATOR XRE"/>
    <property type="match status" value="1"/>
</dbReference>
<dbReference type="CDD" id="cd00093">
    <property type="entry name" value="HTH_XRE"/>
    <property type="match status" value="1"/>
</dbReference>
<dbReference type="RefSeq" id="WP_202244021.1">
    <property type="nucleotide sequence ID" value="NZ_JAESIY010000004.1"/>
</dbReference>
<dbReference type="InterPro" id="IPR001387">
    <property type="entry name" value="Cro/C1-type_HTH"/>
</dbReference>
<name>A0A937K0E3_9BACT</name>